<evidence type="ECO:0000259" key="6">
    <source>
        <dbReference type="Pfam" id="PF01782"/>
    </source>
</evidence>
<name>F5L7S1_CALTT</name>
<keyword evidence="2 5" id="KW-0690">Ribosome biogenesis</keyword>
<keyword evidence="4 5" id="KW-0143">Chaperone</keyword>
<dbReference type="KEGG" id="cthu:HUR95_10605"/>
<dbReference type="InterPro" id="IPR011961">
    <property type="entry name" value="RimM"/>
</dbReference>
<proteinExistence type="inferred from homology"/>
<dbReference type="Pfam" id="PF24986">
    <property type="entry name" value="PRC_RimM"/>
    <property type="match status" value="1"/>
</dbReference>
<comment type="subunit">
    <text evidence="5">Binds ribosomal protein uS19.</text>
</comment>
<comment type="function">
    <text evidence="5">An accessory protein needed during the final step in the assembly of 30S ribosomal subunit, possibly for assembly of the head region. Essential for efficient processing of 16S rRNA. May be needed both before and after RbfA during the maturation of 16S rRNA. It has affinity for free ribosomal 30S subunits but not for 70S ribosomes.</text>
</comment>
<accession>F5L7S1</accession>
<dbReference type="EMBL" id="CP082237">
    <property type="protein sequence ID" value="QZT32824.1"/>
    <property type="molecule type" value="Genomic_DNA"/>
</dbReference>
<evidence type="ECO:0000259" key="7">
    <source>
        <dbReference type="Pfam" id="PF24986"/>
    </source>
</evidence>
<dbReference type="SUPFAM" id="SSF50346">
    <property type="entry name" value="PRC-barrel domain"/>
    <property type="match status" value="1"/>
</dbReference>
<feature type="domain" description="Ribosome maturation factor RimM PRC barrel" evidence="7">
    <location>
        <begin position="104"/>
        <end position="171"/>
    </location>
</feature>
<dbReference type="InterPro" id="IPR011033">
    <property type="entry name" value="PRC_barrel-like_sf"/>
</dbReference>
<dbReference type="EMBL" id="AFCE01000144">
    <property type="protein sequence ID" value="EGL82580.1"/>
    <property type="molecule type" value="Genomic_DNA"/>
</dbReference>
<keyword evidence="3 5" id="KW-0698">rRNA processing</keyword>
<evidence type="ECO:0000256" key="2">
    <source>
        <dbReference type="ARBA" id="ARBA00022517"/>
    </source>
</evidence>
<dbReference type="HAMAP" id="MF_00014">
    <property type="entry name" value="Ribosome_mat_RimM"/>
    <property type="match status" value="1"/>
</dbReference>
<dbReference type="SUPFAM" id="SSF50447">
    <property type="entry name" value="Translation proteins"/>
    <property type="match status" value="1"/>
</dbReference>
<dbReference type="PANTHER" id="PTHR33692">
    <property type="entry name" value="RIBOSOME MATURATION FACTOR RIMM"/>
    <property type="match status" value="1"/>
</dbReference>
<reference evidence="9" key="3">
    <citation type="submission" date="2021-08" db="EMBL/GenBank/DDBJ databases">
        <authorList>
            <person name="de Jong S."/>
            <person name="van den Broek M."/>
            <person name="Merkel A."/>
            <person name="de la Torre Cortes P."/>
            <person name="Kalamorz F."/>
            <person name="Cook G."/>
            <person name="van Loosdrecht M."/>
            <person name="McMillan D."/>
        </authorList>
    </citation>
    <scope>NUCLEOTIDE SEQUENCE</scope>
    <source>
        <strain evidence="9">TA2.A1</strain>
    </source>
</reference>
<evidence type="ECO:0000256" key="4">
    <source>
        <dbReference type="ARBA" id="ARBA00023186"/>
    </source>
</evidence>
<dbReference type="OrthoDB" id="9810331at2"/>
<sequence length="175" mass="20002">MTKYYTVGKIVNTHGIRGEVRVITVSDFKDKRYQPGNTLYFFASHQQAEGKPLTVASHRTHKQFDLLAFEDHHSINDVEQYKGGWLKIPEDEREPLPEGEYYFDQIIGCEVVTDTGQMLGTVETILTPGANDVWVVKSPGRKKEILIPYIEDVVKEVDVDQKRITIHVIEGLLDE</sequence>
<dbReference type="Gene3D" id="2.30.30.240">
    <property type="entry name" value="PRC-barrel domain"/>
    <property type="match status" value="1"/>
</dbReference>
<dbReference type="GO" id="GO:0043022">
    <property type="term" value="F:ribosome binding"/>
    <property type="evidence" value="ECO:0007669"/>
    <property type="project" value="InterPro"/>
</dbReference>
<dbReference type="InterPro" id="IPR036976">
    <property type="entry name" value="RimM_N_sf"/>
</dbReference>
<evidence type="ECO:0000313" key="11">
    <source>
        <dbReference type="Proteomes" id="UP000825179"/>
    </source>
</evidence>
<dbReference type="GO" id="GO:0006364">
    <property type="term" value="P:rRNA processing"/>
    <property type="evidence" value="ECO:0007669"/>
    <property type="project" value="UniProtKB-UniRule"/>
</dbReference>
<comment type="similarity">
    <text evidence="5">Belongs to the RimM family.</text>
</comment>
<dbReference type="NCBIfam" id="TIGR02273">
    <property type="entry name" value="16S_RimM"/>
    <property type="match status" value="1"/>
</dbReference>
<comment type="domain">
    <text evidence="5">The PRC barrel domain binds ribosomal protein uS19.</text>
</comment>
<evidence type="ECO:0000313" key="8">
    <source>
        <dbReference type="EMBL" id="EGL82580.1"/>
    </source>
</evidence>
<dbReference type="Gene3D" id="2.40.30.60">
    <property type="entry name" value="RimM"/>
    <property type="match status" value="1"/>
</dbReference>
<dbReference type="AlphaFoldDB" id="F5L7S1"/>
<dbReference type="Proteomes" id="UP000010716">
    <property type="component" value="Unassembled WGS sequence"/>
</dbReference>
<protein>
    <recommendedName>
        <fullName evidence="5">Ribosome maturation factor RimM</fullName>
    </recommendedName>
</protein>
<evidence type="ECO:0000256" key="3">
    <source>
        <dbReference type="ARBA" id="ARBA00022552"/>
    </source>
</evidence>
<dbReference type="eggNOG" id="COG0806">
    <property type="taxonomic scope" value="Bacteria"/>
</dbReference>
<dbReference type="Pfam" id="PF01782">
    <property type="entry name" value="RimM"/>
    <property type="match status" value="1"/>
</dbReference>
<dbReference type="InterPro" id="IPR009000">
    <property type="entry name" value="Transl_B-barrel_sf"/>
</dbReference>
<evidence type="ECO:0000313" key="9">
    <source>
        <dbReference type="EMBL" id="QZT32824.1"/>
    </source>
</evidence>
<dbReference type="InterPro" id="IPR056792">
    <property type="entry name" value="PRC_RimM"/>
</dbReference>
<keyword evidence="11" id="KW-1185">Reference proteome</keyword>
<dbReference type="RefSeq" id="WP_007505024.1">
    <property type="nucleotide sequence ID" value="NZ_AFCE01000144.1"/>
</dbReference>
<evidence type="ECO:0000256" key="1">
    <source>
        <dbReference type="ARBA" id="ARBA00022490"/>
    </source>
</evidence>
<dbReference type="GO" id="GO:0005840">
    <property type="term" value="C:ribosome"/>
    <property type="evidence" value="ECO:0007669"/>
    <property type="project" value="InterPro"/>
</dbReference>
<comment type="subcellular location">
    <subcellularLocation>
        <location evidence="5">Cytoplasm</location>
    </subcellularLocation>
</comment>
<dbReference type="GO" id="GO:0005737">
    <property type="term" value="C:cytoplasm"/>
    <property type="evidence" value="ECO:0007669"/>
    <property type="project" value="UniProtKB-SubCell"/>
</dbReference>
<reference evidence="9 11" key="2">
    <citation type="journal article" date="2020" name="Extremophiles">
        <title>Genomic analysis of Caldalkalibacillus thermarum TA2.A1 reveals aerobic alkaliphilic metabolism and evolutionary hallmarks linking alkaliphilic bacteria and plant life.</title>
        <authorList>
            <person name="de Jong S.I."/>
            <person name="van den Broek M.A."/>
            <person name="Merkel A.Y."/>
            <person name="de la Torre Cortes P."/>
            <person name="Kalamorz F."/>
            <person name="Cook G.M."/>
            <person name="van Loosdrecht M.C.M."/>
            <person name="McMillan D.G.G."/>
        </authorList>
    </citation>
    <scope>NUCLEOTIDE SEQUENCE [LARGE SCALE GENOMIC DNA]</scope>
    <source>
        <strain evidence="9 11">TA2.A1</strain>
    </source>
</reference>
<evidence type="ECO:0000313" key="10">
    <source>
        <dbReference type="Proteomes" id="UP000010716"/>
    </source>
</evidence>
<reference evidence="8 10" key="1">
    <citation type="journal article" date="2011" name="J. Bacteriol.">
        <title>Draft genome sequence of the thermoalkaliphilic Caldalkalibacillus thermarum strain TA2.A1.</title>
        <authorList>
            <person name="Kalamorz F."/>
            <person name="Keis S."/>
            <person name="McMillan D.G."/>
            <person name="Olsson K."/>
            <person name="Stanton J.A."/>
            <person name="Stockwell P."/>
            <person name="Black M.A."/>
            <person name="Klingeman D.M."/>
            <person name="Land M.L."/>
            <person name="Han C.S."/>
            <person name="Martin S.L."/>
            <person name="Becher S.A."/>
            <person name="Peddie C.J."/>
            <person name="Morgan H.W."/>
            <person name="Matthies D."/>
            <person name="Preiss L."/>
            <person name="Meier T."/>
            <person name="Brown S.D."/>
            <person name="Cook G.M."/>
        </authorList>
    </citation>
    <scope>NUCLEOTIDE SEQUENCE [LARGE SCALE GENOMIC DNA]</scope>
    <source>
        <strain evidence="8 10">TA2.A1</strain>
    </source>
</reference>
<evidence type="ECO:0000256" key="5">
    <source>
        <dbReference type="HAMAP-Rule" id="MF_00014"/>
    </source>
</evidence>
<feature type="domain" description="RimM N-terminal" evidence="6">
    <location>
        <begin position="6"/>
        <end position="91"/>
    </location>
</feature>
<dbReference type="Proteomes" id="UP000825179">
    <property type="component" value="Chromosome"/>
</dbReference>
<keyword evidence="1 5" id="KW-0963">Cytoplasm</keyword>
<dbReference type="PANTHER" id="PTHR33692:SF1">
    <property type="entry name" value="RIBOSOME MATURATION FACTOR RIMM"/>
    <property type="match status" value="1"/>
</dbReference>
<dbReference type="InterPro" id="IPR002676">
    <property type="entry name" value="RimM_N"/>
</dbReference>
<gene>
    <name evidence="5 9" type="primary">rimM</name>
    <name evidence="8" type="ORF">CathTA2_1871</name>
    <name evidence="9" type="ORF">HUR95_10605</name>
</gene>
<organism evidence="8 10">
    <name type="scientific">Caldalkalibacillus thermarum (strain TA2.A1)</name>
    <dbReference type="NCBI Taxonomy" id="986075"/>
    <lineage>
        <taxon>Bacteria</taxon>
        <taxon>Bacillati</taxon>
        <taxon>Bacillota</taxon>
        <taxon>Bacilli</taxon>
        <taxon>Bacillales</taxon>
        <taxon>Bacillaceae</taxon>
        <taxon>Caldalkalibacillus</taxon>
    </lineage>
</organism>
<dbReference type="GO" id="GO:0042274">
    <property type="term" value="P:ribosomal small subunit biogenesis"/>
    <property type="evidence" value="ECO:0007669"/>
    <property type="project" value="UniProtKB-UniRule"/>
</dbReference>